<dbReference type="GO" id="GO:0022857">
    <property type="term" value="F:transmembrane transporter activity"/>
    <property type="evidence" value="ECO:0007669"/>
    <property type="project" value="InterPro"/>
</dbReference>
<dbReference type="AlphaFoldDB" id="A0A1I4CPQ1"/>
<evidence type="ECO:0000256" key="7">
    <source>
        <dbReference type="SAM" id="Phobius"/>
    </source>
</evidence>
<dbReference type="SUPFAM" id="SSF103473">
    <property type="entry name" value="MFS general substrate transporter"/>
    <property type="match status" value="1"/>
</dbReference>
<proteinExistence type="predicted"/>
<name>A0A1I4CPQ1_9PROT</name>
<dbReference type="InterPro" id="IPR011701">
    <property type="entry name" value="MFS"/>
</dbReference>
<dbReference type="NCBIfam" id="TIGR00711">
    <property type="entry name" value="efflux_EmrB"/>
    <property type="match status" value="1"/>
</dbReference>
<evidence type="ECO:0000256" key="4">
    <source>
        <dbReference type="ARBA" id="ARBA00022692"/>
    </source>
</evidence>
<gene>
    <name evidence="9" type="ORF">SAMN02745775_10893</name>
</gene>
<dbReference type="PANTHER" id="PTHR42718">
    <property type="entry name" value="MAJOR FACILITATOR SUPERFAMILY MULTIDRUG TRANSPORTER MFSC"/>
    <property type="match status" value="1"/>
</dbReference>
<feature type="transmembrane region" description="Helical" evidence="7">
    <location>
        <begin position="328"/>
        <end position="351"/>
    </location>
</feature>
<accession>A0A1I4CPQ1</accession>
<dbReference type="PROSITE" id="PS50850">
    <property type="entry name" value="MFS"/>
    <property type="match status" value="1"/>
</dbReference>
<feature type="transmembrane region" description="Helical" evidence="7">
    <location>
        <begin position="293"/>
        <end position="316"/>
    </location>
</feature>
<keyword evidence="5 7" id="KW-1133">Transmembrane helix</keyword>
<evidence type="ECO:0000256" key="2">
    <source>
        <dbReference type="ARBA" id="ARBA00022448"/>
    </source>
</evidence>
<comment type="subcellular location">
    <subcellularLocation>
        <location evidence="1">Cell membrane</location>
        <topology evidence="1">Multi-pass membrane protein</topology>
    </subcellularLocation>
</comment>
<dbReference type="InterPro" id="IPR004638">
    <property type="entry name" value="EmrB-like"/>
</dbReference>
<evidence type="ECO:0000259" key="8">
    <source>
        <dbReference type="PROSITE" id="PS50850"/>
    </source>
</evidence>
<feature type="transmembrane region" description="Helical" evidence="7">
    <location>
        <begin position="104"/>
        <end position="125"/>
    </location>
</feature>
<sequence length="472" mass="48981">MSPPATTRDPRTVAAIVASALFMQNLDSSVVATALPAMARDLGVDAVHLSVAITSYLVALCVFIPVSGWVADRFGPRRVFMAAIIVFTVASALVGLSQGMGALVAARILQGIGGAMMVPVGRLLLLRRVRKEELLTAMTWLTMPALLGPVCGPPLGGLLTDAVSWRAVFWINLPVGALGLLLVWRFIPEVERQDPGPLDIKGLTLWGLALALLVTGLETIGRGVVPGFVTAGAVVAGLMASIAAVLHSRASVRPAVDLSLLSIRSFGVPMVSGTLFRAGAGAVPFLLPLSLQLVFGLSAGGSGLVTFATALGAILMKPMIRPLLRRFGFRRILMVNVVLAAAGVAVCAAFTPSWPMAAIFAVLALGGLSRSLQFTSMATLSFADVPQEKLAAATAMSGTIQQFSVALGVVLGSLSLEAGMWISGQATPQLWEFQLGFVIAGALMLVSFLGVMRLPADAGARVSGHQGSAKRA</sequence>
<dbReference type="GO" id="GO:0005886">
    <property type="term" value="C:plasma membrane"/>
    <property type="evidence" value="ECO:0007669"/>
    <property type="project" value="UniProtKB-SubCell"/>
</dbReference>
<dbReference type="Proteomes" id="UP000199473">
    <property type="component" value="Unassembled WGS sequence"/>
</dbReference>
<organism evidence="9 10">
    <name type="scientific">Falsiroseomonas stagni DSM 19981</name>
    <dbReference type="NCBI Taxonomy" id="1123062"/>
    <lineage>
        <taxon>Bacteria</taxon>
        <taxon>Pseudomonadati</taxon>
        <taxon>Pseudomonadota</taxon>
        <taxon>Alphaproteobacteria</taxon>
        <taxon>Acetobacterales</taxon>
        <taxon>Roseomonadaceae</taxon>
        <taxon>Falsiroseomonas</taxon>
    </lineage>
</organism>
<keyword evidence="6 7" id="KW-0472">Membrane</keyword>
<feature type="transmembrane region" description="Helical" evidence="7">
    <location>
        <begin position="48"/>
        <end position="67"/>
    </location>
</feature>
<feature type="transmembrane region" description="Helical" evidence="7">
    <location>
        <begin position="198"/>
        <end position="217"/>
    </location>
</feature>
<dbReference type="EMBL" id="FOSQ01000008">
    <property type="protein sequence ID" value="SFK83228.1"/>
    <property type="molecule type" value="Genomic_DNA"/>
</dbReference>
<reference evidence="9 10" key="1">
    <citation type="submission" date="2016-10" db="EMBL/GenBank/DDBJ databases">
        <authorList>
            <person name="de Groot N.N."/>
        </authorList>
    </citation>
    <scope>NUCLEOTIDE SEQUENCE [LARGE SCALE GENOMIC DNA]</scope>
    <source>
        <strain evidence="9 10">DSM 19981</strain>
    </source>
</reference>
<feature type="transmembrane region" description="Helical" evidence="7">
    <location>
        <begin position="79"/>
        <end position="98"/>
    </location>
</feature>
<keyword evidence="3" id="KW-1003">Cell membrane</keyword>
<evidence type="ECO:0000313" key="9">
    <source>
        <dbReference type="EMBL" id="SFK83228.1"/>
    </source>
</evidence>
<evidence type="ECO:0000256" key="5">
    <source>
        <dbReference type="ARBA" id="ARBA00022989"/>
    </source>
</evidence>
<feature type="transmembrane region" description="Helical" evidence="7">
    <location>
        <begin position="223"/>
        <end position="246"/>
    </location>
</feature>
<dbReference type="Pfam" id="PF07690">
    <property type="entry name" value="MFS_1"/>
    <property type="match status" value="2"/>
</dbReference>
<protein>
    <submittedName>
        <fullName evidence="9">Drug resistance transporter, EmrB/QacA subfamily</fullName>
    </submittedName>
</protein>
<feature type="transmembrane region" description="Helical" evidence="7">
    <location>
        <begin position="167"/>
        <end position="186"/>
    </location>
</feature>
<evidence type="ECO:0000256" key="1">
    <source>
        <dbReference type="ARBA" id="ARBA00004651"/>
    </source>
</evidence>
<dbReference type="InterPro" id="IPR020846">
    <property type="entry name" value="MFS_dom"/>
</dbReference>
<feature type="transmembrane region" description="Helical" evidence="7">
    <location>
        <begin position="403"/>
        <end position="422"/>
    </location>
</feature>
<dbReference type="PANTHER" id="PTHR42718:SF46">
    <property type="entry name" value="BLR6921 PROTEIN"/>
    <property type="match status" value="1"/>
</dbReference>
<feature type="transmembrane region" description="Helical" evidence="7">
    <location>
        <begin position="434"/>
        <end position="452"/>
    </location>
</feature>
<evidence type="ECO:0000256" key="6">
    <source>
        <dbReference type="ARBA" id="ARBA00023136"/>
    </source>
</evidence>
<feature type="domain" description="Major facilitator superfamily (MFS) profile" evidence="8">
    <location>
        <begin position="13"/>
        <end position="459"/>
    </location>
</feature>
<keyword evidence="2" id="KW-0813">Transport</keyword>
<dbReference type="InterPro" id="IPR036259">
    <property type="entry name" value="MFS_trans_sf"/>
</dbReference>
<evidence type="ECO:0000313" key="10">
    <source>
        <dbReference type="Proteomes" id="UP000199473"/>
    </source>
</evidence>
<dbReference type="Gene3D" id="1.20.1720.10">
    <property type="entry name" value="Multidrug resistance protein D"/>
    <property type="match status" value="1"/>
</dbReference>
<feature type="transmembrane region" description="Helical" evidence="7">
    <location>
        <begin position="357"/>
        <end position="382"/>
    </location>
</feature>
<evidence type="ECO:0000256" key="3">
    <source>
        <dbReference type="ARBA" id="ARBA00022475"/>
    </source>
</evidence>
<keyword evidence="10" id="KW-1185">Reference proteome</keyword>
<keyword evidence="4 7" id="KW-0812">Transmembrane</keyword>
<dbReference type="RefSeq" id="WP_245762164.1">
    <property type="nucleotide sequence ID" value="NZ_FOSQ01000008.1"/>
</dbReference>
<dbReference type="Gene3D" id="1.20.1250.20">
    <property type="entry name" value="MFS general substrate transporter like domains"/>
    <property type="match status" value="1"/>
</dbReference>
<dbReference type="STRING" id="1123062.SAMN02745775_10893"/>